<feature type="chain" id="PRO_5046779998" evidence="1">
    <location>
        <begin position="19"/>
        <end position="340"/>
    </location>
</feature>
<organism evidence="2 3">
    <name type="scientific">Pelomonas cellulosilytica</name>
    <dbReference type="NCBI Taxonomy" id="2906762"/>
    <lineage>
        <taxon>Bacteria</taxon>
        <taxon>Pseudomonadati</taxon>
        <taxon>Pseudomonadota</taxon>
        <taxon>Betaproteobacteria</taxon>
        <taxon>Burkholderiales</taxon>
        <taxon>Sphaerotilaceae</taxon>
        <taxon>Roseateles</taxon>
    </lineage>
</organism>
<dbReference type="InterPro" id="IPR029058">
    <property type="entry name" value="AB_hydrolase_fold"/>
</dbReference>
<accession>A0ABS8XV80</accession>
<sequence>MLFRTLLAALALAAAAHAAPVGTLTLPADEDGGAVTLFYPTAAAGQPETRGDLAWQIAPGAAPLPGNGRLVAISHGSGGGPWVHSTLAQALVDAGFTVAVPLHRGDNWTDPGRPGPESWKQRPAEISHAIDRVAADPRFAGLKLDRVGGFGMSAGGHTMLTLAGGAWSPERFRQHCEQHLADDFNACVGLATGLTGGGLDGVKLWLARRVLGWKFGGDAAPQTHTDPRLAAIVAAVPAAADFDLATLAHPRVPLGLITADGDLWLHPRFHSAPLLAVCASCESLAEVHGGHGALLAPPPAADALGRLECSLLCDPPDFDRPAATARWVAATVDFFRRRLL</sequence>
<gene>
    <name evidence="2" type="ORF">LXT13_01825</name>
</gene>
<proteinExistence type="predicted"/>
<comment type="caution">
    <text evidence="2">The sequence shown here is derived from an EMBL/GenBank/DDBJ whole genome shotgun (WGS) entry which is preliminary data.</text>
</comment>
<keyword evidence="3" id="KW-1185">Reference proteome</keyword>
<name>A0ABS8XV80_9BURK</name>
<dbReference type="GO" id="GO:0016787">
    <property type="term" value="F:hydrolase activity"/>
    <property type="evidence" value="ECO:0007669"/>
    <property type="project" value="UniProtKB-KW"/>
</dbReference>
<evidence type="ECO:0000313" key="2">
    <source>
        <dbReference type="EMBL" id="MCE4553185.1"/>
    </source>
</evidence>
<keyword evidence="1" id="KW-0732">Signal</keyword>
<feature type="signal peptide" evidence="1">
    <location>
        <begin position="1"/>
        <end position="18"/>
    </location>
</feature>
<dbReference type="Gene3D" id="3.40.50.1820">
    <property type="entry name" value="alpha/beta hydrolase"/>
    <property type="match status" value="1"/>
</dbReference>
<evidence type="ECO:0000256" key="1">
    <source>
        <dbReference type="SAM" id="SignalP"/>
    </source>
</evidence>
<reference evidence="2 3" key="1">
    <citation type="submission" date="2021-12" db="EMBL/GenBank/DDBJ databases">
        <title>Genome seq of P8.</title>
        <authorList>
            <person name="Seo T."/>
        </authorList>
    </citation>
    <scope>NUCLEOTIDE SEQUENCE [LARGE SCALE GENOMIC DNA]</scope>
    <source>
        <strain evidence="2 3">P8</strain>
    </source>
</reference>
<dbReference type="RefSeq" id="WP_233369894.1">
    <property type="nucleotide sequence ID" value="NZ_JAJTWU010000001.1"/>
</dbReference>
<evidence type="ECO:0000313" key="3">
    <source>
        <dbReference type="Proteomes" id="UP001200741"/>
    </source>
</evidence>
<protein>
    <submittedName>
        <fullName evidence="2">Dienelactone hydrolase</fullName>
    </submittedName>
</protein>
<keyword evidence="2" id="KW-0378">Hydrolase</keyword>
<dbReference type="EMBL" id="JAJTWU010000001">
    <property type="protein sequence ID" value="MCE4553185.1"/>
    <property type="molecule type" value="Genomic_DNA"/>
</dbReference>
<dbReference type="Proteomes" id="UP001200741">
    <property type="component" value="Unassembled WGS sequence"/>
</dbReference>
<dbReference type="SUPFAM" id="SSF53474">
    <property type="entry name" value="alpha/beta-Hydrolases"/>
    <property type="match status" value="1"/>
</dbReference>